<keyword evidence="6" id="KW-0597">Phosphoprotein</keyword>
<feature type="domain" description="Fibronectin type-III" evidence="16">
    <location>
        <begin position="1105"/>
        <end position="1211"/>
    </location>
</feature>
<keyword evidence="8" id="KW-0068">Autocatalytic cleavage</keyword>
<dbReference type="PROSITE" id="PS50853">
    <property type="entry name" value="FN3"/>
    <property type="match status" value="1"/>
</dbReference>
<dbReference type="Pfam" id="PF00180">
    <property type="entry name" value="Iso_dh"/>
    <property type="match status" value="1"/>
</dbReference>
<evidence type="ECO:0000256" key="2">
    <source>
        <dbReference type="ARBA" id="ARBA00004496"/>
    </source>
</evidence>
<feature type="compositionally biased region" description="Basic and acidic residues" evidence="13">
    <location>
        <begin position="998"/>
        <end position="1012"/>
    </location>
</feature>
<dbReference type="SMART" id="SM01329">
    <property type="entry name" value="Iso_dh"/>
    <property type="match status" value="1"/>
</dbReference>
<dbReference type="PANTHER" id="PTHR46003:SF1">
    <property type="entry name" value="HOST CELL FACTOR"/>
    <property type="match status" value="1"/>
</dbReference>
<evidence type="ECO:0008006" key="19">
    <source>
        <dbReference type="Google" id="ProtNLM"/>
    </source>
</evidence>
<dbReference type="Gene3D" id="2.120.10.80">
    <property type="entry name" value="Kelch-type beta propeller"/>
    <property type="match status" value="2"/>
</dbReference>
<dbReference type="SUPFAM" id="SSF49265">
    <property type="entry name" value="Fibronectin type III"/>
    <property type="match status" value="1"/>
</dbReference>
<keyword evidence="7" id="KW-0677">Repeat</keyword>
<evidence type="ECO:0000256" key="7">
    <source>
        <dbReference type="ARBA" id="ARBA00022737"/>
    </source>
</evidence>
<evidence type="ECO:0000256" key="3">
    <source>
        <dbReference type="ARBA" id="ARBA00007769"/>
    </source>
</evidence>
<dbReference type="GO" id="GO:0003713">
    <property type="term" value="F:transcription coactivator activity"/>
    <property type="evidence" value="ECO:0007669"/>
    <property type="project" value="TreeGrafter"/>
</dbReference>
<feature type="region of interest" description="Disordered" evidence="13">
    <location>
        <begin position="1880"/>
        <end position="1911"/>
    </location>
</feature>
<feature type="coiled-coil region" evidence="12">
    <location>
        <begin position="1956"/>
        <end position="2004"/>
    </location>
</feature>
<dbReference type="InterPro" id="IPR032003">
    <property type="entry name" value="RAC_head"/>
</dbReference>
<dbReference type="GO" id="GO:0006099">
    <property type="term" value="P:tricarboxylic acid cycle"/>
    <property type="evidence" value="ECO:0007669"/>
    <property type="project" value="UniProtKB-KW"/>
</dbReference>
<feature type="region of interest" description="Disordered" evidence="13">
    <location>
        <begin position="1608"/>
        <end position="1628"/>
    </location>
</feature>
<evidence type="ECO:0000256" key="1">
    <source>
        <dbReference type="ARBA" id="ARBA00004123"/>
    </source>
</evidence>
<dbReference type="CDD" id="cd00167">
    <property type="entry name" value="SANT"/>
    <property type="match status" value="1"/>
</dbReference>
<dbReference type="PROSITE" id="PS50090">
    <property type="entry name" value="MYB_LIKE"/>
    <property type="match status" value="1"/>
</dbReference>
<feature type="compositionally biased region" description="Basic and acidic residues" evidence="13">
    <location>
        <begin position="1033"/>
        <end position="1063"/>
    </location>
</feature>
<keyword evidence="9" id="KW-0143">Chaperone</keyword>
<dbReference type="FunFam" id="1.10.10.60:FF:000180">
    <property type="entry name" value="DnaJ (Hsp40) homolog, subfamily C, member 2"/>
    <property type="match status" value="1"/>
</dbReference>
<protein>
    <recommendedName>
        <fullName evidence="19">J domain-containing protein</fullName>
    </recommendedName>
</protein>
<dbReference type="GO" id="GO:0006338">
    <property type="term" value="P:chromatin remodeling"/>
    <property type="evidence" value="ECO:0007669"/>
    <property type="project" value="TreeGrafter"/>
</dbReference>
<dbReference type="InterPro" id="IPR001005">
    <property type="entry name" value="SANT/Myb"/>
</dbReference>
<keyword evidence="10" id="KW-0539">Nucleus</keyword>
<dbReference type="Pfam" id="PF00249">
    <property type="entry name" value="Myb_DNA-binding"/>
    <property type="match status" value="1"/>
</dbReference>
<keyword evidence="18" id="KW-1185">Reference proteome</keyword>
<dbReference type="GO" id="GO:0005737">
    <property type="term" value="C:cytoplasm"/>
    <property type="evidence" value="ECO:0007669"/>
    <property type="project" value="UniProtKB-SubCell"/>
</dbReference>
<evidence type="ECO:0000256" key="10">
    <source>
        <dbReference type="ARBA" id="ARBA00023242"/>
    </source>
</evidence>
<comment type="subcellular location">
    <subcellularLocation>
        <location evidence="2">Cytoplasm</location>
    </subcellularLocation>
    <subcellularLocation>
        <location evidence="1">Nucleus</location>
    </subcellularLocation>
</comment>
<dbReference type="SUPFAM" id="SSF46565">
    <property type="entry name" value="Chaperone J-domain"/>
    <property type="match status" value="1"/>
</dbReference>
<evidence type="ECO:0000256" key="5">
    <source>
        <dbReference type="ARBA" id="ARBA00022532"/>
    </source>
</evidence>
<accession>A0A7R8X146</accession>
<keyword evidence="11" id="KW-0131">Cell cycle</keyword>
<dbReference type="SMART" id="SM00060">
    <property type="entry name" value="FN3"/>
    <property type="match status" value="3"/>
</dbReference>
<evidence type="ECO:0000313" key="18">
    <source>
        <dbReference type="Proteomes" id="UP000677054"/>
    </source>
</evidence>
<evidence type="ECO:0000259" key="16">
    <source>
        <dbReference type="PROSITE" id="PS50853"/>
    </source>
</evidence>
<dbReference type="EMBL" id="CAJPEV010000178">
    <property type="protein sequence ID" value="CAG0881873.1"/>
    <property type="molecule type" value="Genomic_DNA"/>
</dbReference>
<dbReference type="InterPro" id="IPR059124">
    <property type="entry name" value="Kelch_HCF"/>
</dbReference>
<dbReference type="PANTHER" id="PTHR46003">
    <property type="entry name" value="HOST CELL FACTOR"/>
    <property type="match status" value="1"/>
</dbReference>
<sequence length="2189" mass="237669">MRQRGVSFQPISDRFHSDVSEDASMEIGIPLSPTSCGVVGDLPLEMASPVLKWKRVTNTTGPCPRPRHGHRAVAIKDLMIVFGGGNEGIVDELHVYNSAANQWFIPPVKGDIPPGCAAYGFVVDGTRILVFGGMVEYGKYSNELYELQASRWEWKRLKPKPPRNSPPPCPRLGHSFTLIGNKVYLFGGLANDSDDPKNNIPRYLNDLFILELRPGSGVVGWDQPETHGIPPPPRESHTGVAYCGSDGKQKLVIYGGMSGCRLGDLWILDIESMTWSMPMVYGIPPLPRSLHSATLLGPRMFVFGGWVPLVVDDVRVGTHEKEWKCTNTLASLNLETMTWEPLAMEVFEESLPRARAGHCAVAIHSRLYIWSGRDGYRKAWNNQVCCKDLWFLETEVPPPPTRVQLVKASTNSLEVCWNAVPTAEAYILQVRKYEVPTATGASPRVPAANPPAIAPKPMAASSPMVSPAKAGGMSGIAALAAAAAATQKLTTGTPGMVSPITTVTGTTPRLKILQQPTIVTPQGVRVTPVQGGTGAQTVRLSSPGSAVLKTPQGTVASAGVMGPAGKQQIIVQGSTAQAIQVQAAQAAKTVAASQGGANQPQIVTLVKTSQGMTVATVPKVSLMKGGAQGMAAALQGAKAVGGGGPTIVKLVTGQAQGNQQQQQPIIIGSNIAGQGGVARVVSALGKSATVGGKQAIVIAKPGTGVTGSPGATQVQRAFAVTQAGQQQGQQVQGQQQQSPQQQQVIVVSSAGALRNVPAGQVISTSGGMKMIVVSSGSGKPFALNVPSQGGGTKTLTLAKSGQQLLGTSSGQFLALPTQGVLTSASGQTITLGGKPMAVQVATAGGPKTVALVSPQQAPASQVNVTQQALDSAMVVLQGQEGAEQGSGALQIQPSASMVGGGDGPATTDAALAALAAEAGLLEPETGAEEGGGEADGLIGEVHEEGGNAEAEGNVGEVAVSQVDGIMEIPQLDGAFDIIQVDGPGDDEGGEEETGNAAGEKEGEDTATHHADPLAEAEYPGQDLTGEQEDDAAVETKREDGDEGREDDKEKEVGGEEGKEKSEDPLATLASAAISTAPSAPASNLSSPIINGVPGSAHIPNANHIPSSSPTKMDDQDKKDEVGVKEEEEEEDYGHWYDIGIVRGTTCVVQSYYVLPPGLQMPEIDAEIDLEQFGLQKVDLEPGTAYKFRVAALNSVGRSAWSEVSAFKTCIPGFPGAPCSIKISKSGEGAHLSWEPPQNPAGIIVEYSVYLAVKSASTGVQGDGKTVQSNPSQLAFVRVYCGPHNSCTVPNSSLTSAHIDMTTKPAIIFRIAARNDKGYGPATQVRWLQVELAGLKKEEVIAKRMGEDSHPAAKYGGRYQVTMLPGAGIGPEMMRHVKDVFRYGGVPVDFEEVIIDTSKENFDDVKYALTSIKRNGVALKANIETHRETMGTLSRNVLLRTELDLFAQVVHCKTYPGIPGLKHDPLDIMIFRQNTEGEYSMQEHESVKGVIESLKVITEENSRRLARFTFQAAKRMGRKKVTVVHKANIMYVEIDTSRNVAVELVGKNVANPVTMLNAGADMLDHLGLEKDAARIRFSIAHTLNEDKIHTPALTLRRVEPVGRCYVSHSRLQSHSAPNGDAKPSPRVKNQETKDLVIEDDLDYLRSLDPKNWKDQDHYAVLGLKSLRIRATDEDLKKAYRQKVLRHHPDKRRAAGEEVLEDDDYFTCITKAYEILGNPIKRISYDSVDHTFDNSIPSVSAYNKEHFFKVFGPVFERNSQWSIREPVPRLGQEDSSRDEVEDFYAFWYDFESWREYSYLDKEEKEKGQDREERRWIEKENRAERKLRKKEEMSRIRKLVDAAYACDPRIIQFKEEDKEKRAATKRAKAEAARLRQIEEEQRRKDLEEEEQRKRAEVEAVERRKNEERKKEKEAMKKALKKERKNLRGFMKDHNYFGDSDADVVNHMAELDKLCEVLSLQRLEELNEKLSLVSENASARKQVFLDAVRELNERLDREKQELLDMVHKASSGSSTSAHQRQWDDVDLQLLIKAVNLFPAGTNQRWDVVAQFINQHSSSGLVRTGKEVLAKAKDLQKSDYSNNALRQAANEKAFEKLQKETAGRTTTIDASQTQRFDSPAEQQGLNLDPWTPEEQRLLEQALKTYPSSTSDRWDRIGACIPNRSKKDCMRRYKELAELVRAKKAAQAGVQNKKS</sequence>
<feature type="compositionally biased region" description="Basic and acidic residues" evidence="13">
    <location>
        <begin position="1111"/>
        <end position="1124"/>
    </location>
</feature>
<evidence type="ECO:0000256" key="11">
    <source>
        <dbReference type="ARBA" id="ARBA00023306"/>
    </source>
</evidence>
<dbReference type="Proteomes" id="UP000677054">
    <property type="component" value="Unassembled WGS sequence"/>
</dbReference>
<dbReference type="InterPro" id="IPR015915">
    <property type="entry name" value="Kelch-typ_b-propeller"/>
</dbReference>
<evidence type="ECO:0000256" key="12">
    <source>
        <dbReference type="SAM" id="Coils"/>
    </source>
</evidence>
<evidence type="ECO:0000313" key="17">
    <source>
        <dbReference type="EMBL" id="CAD7241793.1"/>
    </source>
</evidence>
<reference evidence="17" key="1">
    <citation type="submission" date="2020-11" db="EMBL/GenBank/DDBJ databases">
        <authorList>
            <person name="Tran Van P."/>
        </authorList>
    </citation>
    <scope>NUCLEOTIDE SEQUENCE</scope>
</reference>
<dbReference type="SUPFAM" id="SSF117281">
    <property type="entry name" value="Kelch motif"/>
    <property type="match status" value="1"/>
</dbReference>
<dbReference type="Pfam" id="PF21884">
    <property type="entry name" value="ZUO1-like_ZHD"/>
    <property type="match status" value="1"/>
</dbReference>
<dbReference type="CDD" id="cd06257">
    <property type="entry name" value="DnaJ"/>
    <property type="match status" value="1"/>
</dbReference>
<evidence type="ECO:0000256" key="4">
    <source>
        <dbReference type="ARBA" id="ARBA00022441"/>
    </source>
</evidence>
<dbReference type="OrthoDB" id="10001928at2759"/>
<evidence type="ECO:0000256" key="8">
    <source>
        <dbReference type="ARBA" id="ARBA00022813"/>
    </source>
</evidence>
<dbReference type="Gene3D" id="2.60.40.10">
    <property type="entry name" value="Immunoglobulins"/>
    <property type="match status" value="2"/>
</dbReference>
<dbReference type="InterPro" id="IPR024084">
    <property type="entry name" value="IsoPropMal-DH-like_dom"/>
</dbReference>
<dbReference type="InterPro" id="IPR036869">
    <property type="entry name" value="J_dom_sf"/>
</dbReference>
<name>A0A7R8X146_9CRUS</name>
<dbReference type="InterPro" id="IPR009057">
    <property type="entry name" value="Homeodomain-like_sf"/>
</dbReference>
<feature type="region of interest" description="Disordered" evidence="13">
    <location>
        <begin position="1094"/>
        <end position="1128"/>
    </location>
</feature>
<evidence type="ECO:0000256" key="9">
    <source>
        <dbReference type="ARBA" id="ARBA00023186"/>
    </source>
</evidence>
<dbReference type="Gene3D" id="1.10.8.840">
    <property type="entry name" value="Ribosome-associated complex head domain"/>
    <property type="match status" value="1"/>
</dbReference>
<dbReference type="Gene3D" id="1.10.10.60">
    <property type="entry name" value="Homeodomain-like"/>
    <property type="match status" value="2"/>
</dbReference>
<dbReference type="Gene3D" id="3.40.718.10">
    <property type="entry name" value="Isopropylmalate Dehydrogenase"/>
    <property type="match status" value="2"/>
</dbReference>
<feature type="region of interest" description="Disordered" evidence="13">
    <location>
        <begin position="2095"/>
        <end position="2122"/>
    </location>
</feature>
<dbReference type="FunFam" id="2.120.10.80:FF:000015">
    <property type="entry name" value="host cell factor 1 isoform X1"/>
    <property type="match status" value="1"/>
</dbReference>
<feature type="domain" description="Myb-like" evidence="15">
    <location>
        <begin position="2117"/>
        <end position="2171"/>
    </location>
</feature>
<dbReference type="Pfam" id="PF16717">
    <property type="entry name" value="RAC_head"/>
    <property type="match status" value="1"/>
</dbReference>
<dbReference type="GO" id="GO:0035097">
    <property type="term" value="C:histone methyltransferase complex"/>
    <property type="evidence" value="ECO:0007669"/>
    <property type="project" value="TreeGrafter"/>
</dbReference>
<evidence type="ECO:0000256" key="13">
    <source>
        <dbReference type="SAM" id="MobiDB-lite"/>
    </source>
</evidence>
<dbReference type="InterPro" id="IPR013783">
    <property type="entry name" value="Ig-like_fold"/>
</dbReference>
<dbReference type="InterPro" id="IPR001623">
    <property type="entry name" value="DnaJ_domain"/>
</dbReference>
<proteinExistence type="inferred from homology"/>
<dbReference type="SMART" id="SM00271">
    <property type="entry name" value="DnaJ"/>
    <property type="match status" value="1"/>
</dbReference>
<comment type="similarity">
    <text evidence="3">Belongs to the isocitrate and isopropylmalate dehydrogenases family.</text>
</comment>
<evidence type="ECO:0000259" key="15">
    <source>
        <dbReference type="PROSITE" id="PS50090"/>
    </source>
</evidence>
<dbReference type="SUPFAM" id="SSF53659">
    <property type="entry name" value="Isocitrate/Isopropylmalate dehydrogenase-like"/>
    <property type="match status" value="1"/>
</dbReference>
<feature type="compositionally biased region" description="Acidic residues" evidence="13">
    <location>
        <begin position="983"/>
        <end position="993"/>
    </location>
</feature>
<dbReference type="PROSITE" id="PS00636">
    <property type="entry name" value="DNAJ_1"/>
    <property type="match status" value="1"/>
</dbReference>
<feature type="domain" description="J" evidence="14">
    <location>
        <begin position="1655"/>
        <end position="1727"/>
    </location>
</feature>
<keyword evidence="12" id="KW-0175">Coiled coil</keyword>
<evidence type="ECO:0000256" key="6">
    <source>
        <dbReference type="ARBA" id="ARBA00022553"/>
    </source>
</evidence>
<feature type="compositionally biased region" description="Polar residues" evidence="13">
    <location>
        <begin position="2098"/>
        <end position="2120"/>
    </location>
</feature>
<evidence type="ECO:0000259" key="14">
    <source>
        <dbReference type="PROSITE" id="PS50076"/>
    </source>
</evidence>
<dbReference type="Pfam" id="PF23082">
    <property type="entry name" value="Myb_DNA-binding_2"/>
    <property type="match status" value="1"/>
</dbReference>
<organism evidence="17">
    <name type="scientific">Darwinula stevensoni</name>
    <dbReference type="NCBI Taxonomy" id="69355"/>
    <lineage>
        <taxon>Eukaryota</taxon>
        <taxon>Metazoa</taxon>
        <taxon>Ecdysozoa</taxon>
        <taxon>Arthropoda</taxon>
        <taxon>Crustacea</taxon>
        <taxon>Oligostraca</taxon>
        <taxon>Ostracoda</taxon>
        <taxon>Podocopa</taxon>
        <taxon>Podocopida</taxon>
        <taxon>Darwinulocopina</taxon>
        <taxon>Darwinuloidea</taxon>
        <taxon>Darwinulidae</taxon>
        <taxon>Darwinula</taxon>
    </lineage>
</organism>
<gene>
    <name evidence="17" type="ORF">DSTB1V02_LOCUS1773</name>
</gene>
<feature type="region of interest" description="Disordered" evidence="13">
    <location>
        <begin position="977"/>
        <end position="1064"/>
    </location>
</feature>
<dbReference type="InterPro" id="IPR043536">
    <property type="entry name" value="HCF1/2"/>
</dbReference>
<dbReference type="Pfam" id="PF13854">
    <property type="entry name" value="Kelch_HCF"/>
    <property type="match status" value="1"/>
</dbReference>
<dbReference type="InterPro" id="IPR036116">
    <property type="entry name" value="FN3_sf"/>
</dbReference>
<dbReference type="FunFam" id="2.120.10.80:FF:000008">
    <property type="entry name" value="host cell factor 1 isoform X1"/>
    <property type="match status" value="1"/>
</dbReference>
<dbReference type="EMBL" id="LR899695">
    <property type="protein sequence ID" value="CAD7241793.1"/>
    <property type="molecule type" value="Genomic_DNA"/>
</dbReference>
<dbReference type="SMART" id="SM00717">
    <property type="entry name" value="SANT"/>
    <property type="match status" value="2"/>
</dbReference>
<keyword evidence="4" id="KW-0880">Kelch repeat</keyword>
<keyword evidence="5" id="KW-0816">Tricarboxylic acid cycle</keyword>
<dbReference type="Gene3D" id="6.10.250.2590">
    <property type="match status" value="1"/>
</dbReference>
<dbReference type="CDD" id="cd00063">
    <property type="entry name" value="FN3"/>
    <property type="match status" value="2"/>
</dbReference>
<dbReference type="InterPro" id="IPR003961">
    <property type="entry name" value="FN3_dom"/>
</dbReference>
<dbReference type="Pfam" id="PF00226">
    <property type="entry name" value="DnaJ"/>
    <property type="match status" value="1"/>
</dbReference>
<dbReference type="InterPro" id="IPR042569">
    <property type="entry name" value="RAC_head_sf"/>
</dbReference>
<dbReference type="InterPro" id="IPR054076">
    <property type="entry name" value="ZUO1-like_ZHD"/>
</dbReference>
<dbReference type="SUPFAM" id="SSF46689">
    <property type="entry name" value="Homeodomain-like"/>
    <property type="match status" value="1"/>
</dbReference>
<dbReference type="PROSITE" id="PS50076">
    <property type="entry name" value="DNAJ_2"/>
    <property type="match status" value="1"/>
</dbReference>
<dbReference type="Gene3D" id="1.10.287.110">
    <property type="entry name" value="DnaJ domain"/>
    <property type="match status" value="1"/>
</dbReference>
<dbReference type="InterPro" id="IPR018253">
    <property type="entry name" value="DnaJ_domain_CS"/>
</dbReference>